<evidence type="ECO:0000256" key="8">
    <source>
        <dbReference type="SAM" id="Phobius"/>
    </source>
</evidence>
<keyword evidence="3" id="KW-1003">Cell membrane</keyword>
<dbReference type="SUPFAM" id="SSF82866">
    <property type="entry name" value="Multidrug efflux transporter AcrB transmembrane domain"/>
    <property type="match status" value="2"/>
</dbReference>
<comment type="similarity">
    <text evidence="2">Belongs to the resistance-nodulation-cell division (RND) (TC 2.A.6) family. MmpL subfamily.</text>
</comment>
<comment type="subcellular location">
    <subcellularLocation>
        <location evidence="1">Cell membrane</location>
        <topology evidence="1">Multi-pass membrane protein</topology>
    </subcellularLocation>
</comment>
<keyword evidence="12" id="KW-1185">Reference proteome</keyword>
<evidence type="ECO:0000256" key="2">
    <source>
        <dbReference type="ARBA" id="ARBA00010157"/>
    </source>
</evidence>
<accession>A0A7Y0LVH1</accession>
<feature type="transmembrane region" description="Helical" evidence="8">
    <location>
        <begin position="180"/>
        <end position="199"/>
    </location>
</feature>
<dbReference type="AlphaFoldDB" id="A0A7Y0LVH1"/>
<dbReference type="Proteomes" id="UP000562124">
    <property type="component" value="Unassembled WGS sequence"/>
</dbReference>
<feature type="signal peptide" evidence="9">
    <location>
        <begin position="1"/>
        <end position="35"/>
    </location>
</feature>
<feature type="transmembrane region" description="Helical" evidence="8">
    <location>
        <begin position="206"/>
        <end position="229"/>
    </location>
</feature>
<reference evidence="11 12" key="1">
    <citation type="submission" date="2020-04" db="EMBL/GenBank/DDBJ databases">
        <title>Sequencing and Assembly of C. fimi.</title>
        <authorList>
            <person name="Ramsey A.R."/>
        </authorList>
    </citation>
    <scope>NUCLEOTIDE SEQUENCE [LARGE SCALE GENOMIC DNA]</scope>
    <source>
        <strain evidence="11 12">SB</strain>
    </source>
</reference>
<evidence type="ECO:0000256" key="9">
    <source>
        <dbReference type="SAM" id="SignalP"/>
    </source>
</evidence>
<dbReference type="GO" id="GO:0005886">
    <property type="term" value="C:plasma membrane"/>
    <property type="evidence" value="ECO:0007669"/>
    <property type="project" value="UniProtKB-SubCell"/>
</dbReference>
<keyword evidence="5 8" id="KW-1133">Transmembrane helix</keyword>
<dbReference type="Pfam" id="PF03176">
    <property type="entry name" value="MMPL"/>
    <property type="match status" value="2"/>
</dbReference>
<feature type="transmembrane region" description="Helical" evidence="8">
    <location>
        <begin position="606"/>
        <end position="626"/>
    </location>
</feature>
<dbReference type="EMBL" id="JABCJJ010000002">
    <property type="protein sequence ID" value="NMR18986.1"/>
    <property type="molecule type" value="Genomic_DNA"/>
</dbReference>
<dbReference type="PROSITE" id="PS50156">
    <property type="entry name" value="SSD"/>
    <property type="match status" value="1"/>
</dbReference>
<feature type="transmembrane region" description="Helical" evidence="8">
    <location>
        <begin position="693"/>
        <end position="713"/>
    </location>
</feature>
<evidence type="ECO:0000256" key="3">
    <source>
        <dbReference type="ARBA" id="ARBA00022475"/>
    </source>
</evidence>
<dbReference type="PANTHER" id="PTHR33406">
    <property type="entry name" value="MEMBRANE PROTEIN MJ1562-RELATED"/>
    <property type="match status" value="1"/>
</dbReference>
<feature type="region of interest" description="Disordered" evidence="7">
    <location>
        <begin position="729"/>
        <end position="755"/>
    </location>
</feature>
<evidence type="ECO:0000256" key="6">
    <source>
        <dbReference type="ARBA" id="ARBA00023136"/>
    </source>
</evidence>
<keyword evidence="6 8" id="KW-0472">Membrane</keyword>
<feature type="transmembrane region" description="Helical" evidence="8">
    <location>
        <begin position="285"/>
        <end position="306"/>
    </location>
</feature>
<evidence type="ECO:0000313" key="12">
    <source>
        <dbReference type="Proteomes" id="UP000562124"/>
    </source>
</evidence>
<gene>
    <name evidence="11" type="ORF">HIR71_01890</name>
</gene>
<dbReference type="InterPro" id="IPR004869">
    <property type="entry name" value="MMPL_dom"/>
</dbReference>
<feature type="transmembrane region" description="Helical" evidence="8">
    <location>
        <begin position="658"/>
        <end position="687"/>
    </location>
</feature>
<dbReference type="PANTHER" id="PTHR33406:SF11">
    <property type="entry name" value="MEMBRANE PROTEIN SCO6666-RELATED"/>
    <property type="match status" value="1"/>
</dbReference>
<evidence type="ECO:0000256" key="7">
    <source>
        <dbReference type="SAM" id="MobiDB-lite"/>
    </source>
</evidence>
<feature type="transmembrane region" description="Helical" evidence="8">
    <location>
        <begin position="235"/>
        <end position="256"/>
    </location>
</feature>
<dbReference type="Gene3D" id="1.20.1640.10">
    <property type="entry name" value="Multidrug efflux transporter AcrB transmembrane domain"/>
    <property type="match status" value="2"/>
</dbReference>
<feature type="chain" id="PRO_5039035415" evidence="9">
    <location>
        <begin position="36"/>
        <end position="755"/>
    </location>
</feature>
<organism evidence="11 12">
    <name type="scientific">Cellulomonas fimi</name>
    <dbReference type="NCBI Taxonomy" id="1708"/>
    <lineage>
        <taxon>Bacteria</taxon>
        <taxon>Bacillati</taxon>
        <taxon>Actinomycetota</taxon>
        <taxon>Actinomycetes</taxon>
        <taxon>Micrococcales</taxon>
        <taxon>Cellulomonadaceae</taxon>
        <taxon>Cellulomonas</taxon>
    </lineage>
</organism>
<feature type="transmembrane region" description="Helical" evidence="8">
    <location>
        <begin position="567"/>
        <end position="586"/>
    </location>
</feature>
<evidence type="ECO:0000313" key="11">
    <source>
        <dbReference type="EMBL" id="NMR18986.1"/>
    </source>
</evidence>
<dbReference type="InterPro" id="IPR000731">
    <property type="entry name" value="SSD"/>
</dbReference>
<feature type="transmembrane region" description="Helical" evidence="8">
    <location>
        <begin position="542"/>
        <end position="562"/>
    </location>
</feature>
<protein>
    <submittedName>
        <fullName evidence="11">MMPL family transporter</fullName>
    </submittedName>
</protein>
<comment type="caution">
    <text evidence="11">The sequence shown here is derived from an EMBL/GenBank/DDBJ whole genome shotgun (WGS) entry which is preliminary data.</text>
</comment>
<feature type="transmembrane region" description="Helical" evidence="8">
    <location>
        <begin position="382"/>
        <end position="400"/>
    </location>
</feature>
<evidence type="ECO:0000256" key="1">
    <source>
        <dbReference type="ARBA" id="ARBA00004651"/>
    </source>
</evidence>
<evidence type="ECO:0000256" key="4">
    <source>
        <dbReference type="ARBA" id="ARBA00022692"/>
    </source>
</evidence>
<proteinExistence type="inferred from homology"/>
<feature type="transmembrane region" description="Helical" evidence="8">
    <location>
        <begin position="312"/>
        <end position="337"/>
    </location>
</feature>
<name>A0A7Y0LVH1_CELFI</name>
<sequence>MFSRLGRFLHLRRRWVLAAAVLLTAVAGAFGPAVADAVKGGGFEDPSSESARAAQALEDGFGRGDADVVVLWRNADLEATEPAFAAQVGELVDGLPAEAVAQVLTPWSPELPEPARAGLVGSDGRTAMVVISLAGADESARAAAYDAIAADLVAPDPWETDLAGPIPAMTEMERTSERDIVRAELLAMPVLLVLLVLIFRSLTAALLPVTIGLVAILGAMGLLRLLTLVTDVSTFALNVTTILGLGLAIDYALFMVSRFREELDRHDGDVGAAVERTVSTAGRTIAYSGLTVLIAFAGMLFFPQMFLRSMGLGGMAVVLLDMVLALTLLPAILASLGTRVDAGRLPRGVAGRLPRRHRAPNPPASAAGGWARWAHAVLRRPGTVAVAATALLVVVALPALDLRAGVTDVRDLPASSVSRQAADRVSDQFPASAQVSLDVVVQGATDDDALAAFADALAALPGATGAGLVGAVPADGTDGRPATAHLRVTTDGVVDSAATGDLVRAVRAVDVPAGAEQVLVGGDAAVNLDSTDAITRTLPGTLGFVAGMTMLLLFLALGSVVLPVKAVLANVLSLGATMGMIVWGFGQGNLADLLGFSETGRVDPSNLVLIGLIAFGLAMDYELFLLSRVREAHLRGATPGAAIATGLERSGRTITSAALLLVVVLAAMTTSSLGFLQLIGLGLAFAVVVDATIVRALLVPAVMVLLGRASWWLPAPLARLHARIGMSEDDDASAAAPSAPGPSEPAHRVPAGTPS</sequence>
<dbReference type="RefSeq" id="WP_169322920.1">
    <property type="nucleotide sequence ID" value="NZ_JABCJJ010000002.1"/>
</dbReference>
<feature type="domain" description="SSD" evidence="10">
    <location>
        <begin position="205"/>
        <end position="335"/>
    </location>
</feature>
<evidence type="ECO:0000256" key="5">
    <source>
        <dbReference type="ARBA" id="ARBA00022989"/>
    </source>
</evidence>
<dbReference type="InterPro" id="IPR050545">
    <property type="entry name" value="Mycobact_MmpL"/>
</dbReference>
<evidence type="ECO:0000259" key="10">
    <source>
        <dbReference type="PROSITE" id="PS50156"/>
    </source>
</evidence>
<keyword evidence="4 8" id="KW-0812">Transmembrane</keyword>
<keyword evidence="9" id="KW-0732">Signal</keyword>